<name>A0A803MBV2_CHEQI</name>
<dbReference type="Proteomes" id="UP000596660">
    <property type="component" value="Unplaced"/>
</dbReference>
<dbReference type="Gramene" id="AUR62026569-RA">
    <property type="protein sequence ID" value="AUR62026569-RA:cds"/>
    <property type="gene ID" value="AUR62026569"/>
</dbReference>
<evidence type="ECO:0000259" key="2">
    <source>
        <dbReference type="Pfam" id="PF13456"/>
    </source>
</evidence>
<dbReference type="InterPro" id="IPR012337">
    <property type="entry name" value="RNaseH-like_sf"/>
</dbReference>
<sequence length="385" mass="43358">MDPDDWRPPLTDDGEHNPDDFYGDDPTIHDALEPQTVLPPGRRFGFVNDPYASLSSNGNSTTRNSAQIPEGEEVGVYLQIPQGPQIFDIAPIGGERGGFIIPRQHGLGNPPNSPISDDNSSDIPCYETDFSYSANSEMMSWAKKRQYYSLDGKGSSRITTFLATIWEIWWARNEFSFHGTRTHITRILEKVKDSIQNQRDFEHIDPQDLEFLHPPEECLSRPPGYNMASIGQQEIGPSRISIQIDGAWNKTTKRRGSGWALEYNGCLTNVKGCSYGVANSALQVESIACLQAIKWRWEAGLQSIIIKTDASNLVDILHGKGPQDKTIYWTIKEISRIGHKLEWCIIRKEQRSKVEEVHQMAKMAATNPINASPDYNMLFNYLALV</sequence>
<dbReference type="InterPro" id="IPR002156">
    <property type="entry name" value="RNaseH_domain"/>
</dbReference>
<evidence type="ECO:0000256" key="1">
    <source>
        <dbReference type="SAM" id="MobiDB-lite"/>
    </source>
</evidence>
<dbReference type="AlphaFoldDB" id="A0A803MBV2"/>
<evidence type="ECO:0000313" key="3">
    <source>
        <dbReference type="EnsemblPlants" id="AUR62026569-RA:cds"/>
    </source>
</evidence>
<evidence type="ECO:0000313" key="4">
    <source>
        <dbReference type="Proteomes" id="UP000596660"/>
    </source>
</evidence>
<dbReference type="GO" id="GO:0003676">
    <property type="term" value="F:nucleic acid binding"/>
    <property type="evidence" value="ECO:0007669"/>
    <property type="project" value="InterPro"/>
</dbReference>
<organism evidence="3 4">
    <name type="scientific">Chenopodium quinoa</name>
    <name type="common">Quinoa</name>
    <dbReference type="NCBI Taxonomy" id="63459"/>
    <lineage>
        <taxon>Eukaryota</taxon>
        <taxon>Viridiplantae</taxon>
        <taxon>Streptophyta</taxon>
        <taxon>Embryophyta</taxon>
        <taxon>Tracheophyta</taxon>
        <taxon>Spermatophyta</taxon>
        <taxon>Magnoliopsida</taxon>
        <taxon>eudicotyledons</taxon>
        <taxon>Gunneridae</taxon>
        <taxon>Pentapetalae</taxon>
        <taxon>Caryophyllales</taxon>
        <taxon>Chenopodiaceae</taxon>
        <taxon>Chenopodioideae</taxon>
        <taxon>Atripliceae</taxon>
        <taxon>Chenopodium</taxon>
    </lineage>
</organism>
<dbReference type="CDD" id="cd06222">
    <property type="entry name" value="RNase_H_like"/>
    <property type="match status" value="1"/>
</dbReference>
<dbReference type="GO" id="GO:0004523">
    <property type="term" value="F:RNA-DNA hybrid ribonuclease activity"/>
    <property type="evidence" value="ECO:0007669"/>
    <property type="project" value="InterPro"/>
</dbReference>
<reference evidence="3" key="2">
    <citation type="submission" date="2021-03" db="UniProtKB">
        <authorList>
            <consortium name="EnsemblPlants"/>
        </authorList>
    </citation>
    <scope>IDENTIFICATION</scope>
</reference>
<dbReference type="InterPro" id="IPR044730">
    <property type="entry name" value="RNase_H-like_dom_plant"/>
</dbReference>
<dbReference type="SUPFAM" id="SSF53098">
    <property type="entry name" value="Ribonuclease H-like"/>
    <property type="match status" value="1"/>
</dbReference>
<reference evidence="3" key="1">
    <citation type="journal article" date="2017" name="Nature">
        <title>The genome of Chenopodium quinoa.</title>
        <authorList>
            <person name="Jarvis D.E."/>
            <person name="Ho Y.S."/>
            <person name="Lightfoot D.J."/>
            <person name="Schmoeckel S.M."/>
            <person name="Li B."/>
            <person name="Borm T.J.A."/>
            <person name="Ohyanagi H."/>
            <person name="Mineta K."/>
            <person name="Michell C.T."/>
            <person name="Saber N."/>
            <person name="Kharbatia N.M."/>
            <person name="Rupper R.R."/>
            <person name="Sharp A.R."/>
            <person name="Dally N."/>
            <person name="Boughton B.A."/>
            <person name="Woo Y.H."/>
            <person name="Gao G."/>
            <person name="Schijlen E.G.W.M."/>
            <person name="Guo X."/>
            <person name="Momin A.A."/>
            <person name="Negrao S."/>
            <person name="Al-Babili S."/>
            <person name="Gehring C."/>
            <person name="Roessner U."/>
            <person name="Jung C."/>
            <person name="Murphy K."/>
            <person name="Arold S.T."/>
            <person name="Gojobori T."/>
            <person name="van der Linden C.G."/>
            <person name="van Loo E.N."/>
            <person name="Jellen E.N."/>
            <person name="Maughan P.J."/>
            <person name="Tester M."/>
        </authorList>
    </citation>
    <scope>NUCLEOTIDE SEQUENCE [LARGE SCALE GENOMIC DNA]</scope>
    <source>
        <strain evidence="3">cv. PI 614886</strain>
    </source>
</reference>
<dbReference type="Gene3D" id="3.30.420.10">
    <property type="entry name" value="Ribonuclease H-like superfamily/Ribonuclease H"/>
    <property type="match status" value="1"/>
</dbReference>
<dbReference type="PANTHER" id="PTHR47074:SF11">
    <property type="entry name" value="REVERSE TRANSCRIPTASE-LIKE PROTEIN"/>
    <property type="match status" value="1"/>
</dbReference>
<feature type="region of interest" description="Disordered" evidence="1">
    <location>
        <begin position="1"/>
        <end position="31"/>
    </location>
</feature>
<dbReference type="InterPro" id="IPR052929">
    <property type="entry name" value="RNase_H-like_EbsB-rel"/>
</dbReference>
<protein>
    <recommendedName>
        <fullName evidence="2">RNase H type-1 domain-containing protein</fullName>
    </recommendedName>
</protein>
<dbReference type="InterPro" id="IPR036397">
    <property type="entry name" value="RNaseH_sf"/>
</dbReference>
<dbReference type="EnsemblPlants" id="AUR62026569-RA">
    <property type="protein sequence ID" value="AUR62026569-RA:cds"/>
    <property type="gene ID" value="AUR62026569"/>
</dbReference>
<keyword evidence="4" id="KW-1185">Reference proteome</keyword>
<feature type="domain" description="RNase H type-1" evidence="2">
    <location>
        <begin position="244"/>
        <end position="364"/>
    </location>
</feature>
<dbReference type="PANTHER" id="PTHR47074">
    <property type="entry name" value="BNAC02G40300D PROTEIN"/>
    <property type="match status" value="1"/>
</dbReference>
<accession>A0A803MBV2</accession>
<proteinExistence type="predicted"/>
<dbReference type="Pfam" id="PF13456">
    <property type="entry name" value="RVT_3"/>
    <property type="match status" value="1"/>
</dbReference>